<keyword evidence="5" id="KW-1133">Transmembrane helix</keyword>
<reference evidence="6 7" key="1">
    <citation type="journal article" date="2016" name="Nat. Commun.">
        <title>Thousands of microbial genomes shed light on interconnected biogeochemical processes in an aquifer system.</title>
        <authorList>
            <person name="Anantharaman K."/>
            <person name="Brown C.T."/>
            <person name="Hug L.A."/>
            <person name="Sharon I."/>
            <person name="Castelle C.J."/>
            <person name="Probst A.J."/>
            <person name="Thomas B.C."/>
            <person name="Singh A."/>
            <person name="Wilkins M.J."/>
            <person name="Karaoz U."/>
            <person name="Brodie E.L."/>
            <person name="Williams K.H."/>
            <person name="Hubbard S.S."/>
            <person name="Banfield J.F."/>
        </authorList>
    </citation>
    <scope>NUCLEOTIDE SEQUENCE [LARGE SCALE GENOMIC DNA]</scope>
</reference>
<dbReference type="Proteomes" id="UP000177626">
    <property type="component" value="Unassembled WGS sequence"/>
</dbReference>
<dbReference type="EMBL" id="MHKQ01000004">
    <property type="protein sequence ID" value="OGY94738.1"/>
    <property type="molecule type" value="Genomic_DNA"/>
</dbReference>
<proteinExistence type="predicted"/>
<evidence type="ECO:0000256" key="2">
    <source>
        <dbReference type="ARBA" id="ARBA00022525"/>
    </source>
</evidence>
<sequence length="269" mass="30788">MDEKIERNNEPDFVDQTDPLEDNYAVNLDAKGERLYDLSRRSNRPIKFWIFLIFAFFILMMVGYRFYGNIINPLKYDVPEWLQNQLSVEEETAKTIAELKETDTDQDGLNDYQEIYQYYTSIFLPDTDSDGFTDGEEVNLGEDPICPIGESCNLLRLITPNTKLSSIVQDINLDPNLTVQEAAVKEFRKFLLDNGFEQKDLDALSDEDLLAIFRITDESNILDGDKLNASSTPEQIRNFLLLLPGVDTAEINAMSEEELITVAEELIAK</sequence>
<feature type="transmembrane region" description="Helical" evidence="5">
    <location>
        <begin position="48"/>
        <end position="67"/>
    </location>
</feature>
<keyword evidence="3" id="KW-0732">Signal</keyword>
<keyword evidence="5" id="KW-0812">Transmembrane</keyword>
<evidence type="ECO:0000313" key="6">
    <source>
        <dbReference type="EMBL" id="OGY94738.1"/>
    </source>
</evidence>
<comment type="caution">
    <text evidence="6">The sequence shown here is derived from an EMBL/GenBank/DDBJ whole genome shotgun (WGS) entry which is preliminary data.</text>
</comment>
<evidence type="ECO:0000256" key="1">
    <source>
        <dbReference type="ARBA" id="ARBA00004613"/>
    </source>
</evidence>
<evidence type="ECO:0000256" key="4">
    <source>
        <dbReference type="ARBA" id="ARBA00022837"/>
    </source>
</evidence>
<keyword evidence="5" id="KW-0472">Membrane</keyword>
<evidence type="ECO:0000256" key="3">
    <source>
        <dbReference type="ARBA" id="ARBA00022729"/>
    </source>
</evidence>
<name>A0A1G2C007_9BACT</name>
<organism evidence="6 7">
    <name type="scientific">Candidatus Komeilibacteria bacterium RIFOXYC1_FULL_37_11</name>
    <dbReference type="NCBI Taxonomy" id="1798555"/>
    <lineage>
        <taxon>Bacteria</taxon>
        <taxon>Candidatus Komeiliibacteriota</taxon>
    </lineage>
</organism>
<evidence type="ECO:0000313" key="7">
    <source>
        <dbReference type="Proteomes" id="UP000177626"/>
    </source>
</evidence>
<keyword evidence="4" id="KW-0106">Calcium</keyword>
<comment type="subcellular location">
    <subcellularLocation>
        <location evidence="1">Secreted</location>
    </subcellularLocation>
</comment>
<gene>
    <name evidence="6" type="ORF">A2406_03750</name>
</gene>
<dbReference type="Pfam" id="PF18884">
    <property type="entry name" value="TSP3_bac"/>
    <property type="match status" value="2"/>
</dbReference>
<keyword evidence="2" id="KW-0964">Secreted</keyword>
<protein>
    <submittedName>
        <fullName evidence="6">Uncharacterized protein</fullName>
    </submittedName>
</protein>
<evidence type="ECO:0000256" key="5">
    <source>
        <dbReference type="SAM" id="Phobius"/>
    </source>
</evidence>
<dbReference type="InterPro" id="IPR059100">
    <property type="entry name" value="TSP3_bac"/>
</dbReference>
<dbReference type="AlphaFoldDB" id="A0A1G2C007"/>
<accession>A0A1G2C007</accession>